<feature type="transmembrane region" description="Helical" evidence="6">
    <location>
        <begin position="6"/>
        <end position="23"/>
    </location>
</feature>
<dbReference type="AlphaFoldDB" id="A0A914DCP0"/>
<keyword evidence="6" id="KW-0868">Chloride</keyword>
<reference evidence="8" key="1">
    <citation type="submission" date="2022-11" db="UniProtKB">
        <authorList>
            <consortium name="WormBaseParasite"/>
        </authorList>
    </citation>
    <scope>IDENTIFICATION</scope>
</reference>
<keyword evidence="3 6" id="KW-1133">Transmembrane helix</keyword>
<keyword evidence="6" id="KW-0813">Transport</keyword>
<evidence type="ECO:0000256" key="6">
    <source>
        <dbReference type="RuleBase" id="RU363126"/>
    </source>
</evidence>
<keyword evidence="6" id="KW-0406">Ion transport</keyword>
<comment type="function">
    <text evidence="6">Forms chloride channels.</text>
</comment>
<dbReference type="Proteomes" id="UP000887540">
    <property type="component" value="Unplaced"/>
</dbReference>
<evidence type="ECO:0000313" key="8">
    <source>
        <dbReference type="WBParaSite" id="ACRNAN_scaffold2185.g29974.t1"/>
    </source>
</evidence>
<comment type="similarity">
    <text evidence="5 6">Belongs to the anion channel-forming bestrophin (TC 1.A.46) family. Calcium-sensitive chloride channel subfamily.</text>
</comment>
<protein>
    <recommendedName>
        <fullName evidence="6">Bestrophin homolog</fullName>
    </recommendedName>
</protein>
<keyword evidence="4 6" id="KW-0472">Membrane</keyword>
<dbReference type="PANTHER" id="PTHR10736:SF33">
    <property type="entry name" value="BESTROPHIN HOMOLOG"/>
    <property type="match status" value="1"/>
</dbReference>
<dbReference type="GO" id="GO:0005254">
    <property type="term" value="F:chloride channel activity"/>
    <property type="evidence" value="ECO:0007669"/>
    <property type="project" value="UniProtKB-KW"/>
</dbReference>
<evidence type="ECO:0000256" key="3">
    <source>
        <dbReference type="ARBA" id="ARBA00022989"/>
    </source>
</evidence>
<keyword evidence="2 6" id="KW-0812">Transmembrane</keyword>
<feature type="transmembrane region" description="Helical" evidence="6">
    <location>
        <begin position="204"/>
        <end position="227"/>
    </location>
</feature>
<evidence type="ECO:0000256" key="1">
    <source>
        <dbReference type="ARBA" id="ARBA00004370"/>
    </source>
</evidence>
<keyword evidence="7" id="KW-1185">Reference proteome</keyword>
<dbReference type="InterPro" id="IPR000615">
    <property type="entry name" value="Bestrophin"/>
</dbReference>
<feature type="transmembrane region" description="Helical" evidence="6">
    <location>
        <begin position="35"/>
        <end position="56"/>
    </location>
</feature>
<proteinExistence type="inferred from homology"/>
<comment type="subcellular location">
    <subcellularLocation>
        <location evidence="6">Cell membrane</location>
        <topology evidence="6">Multi-pass membrane protein</topology>
    </subcellularLocation>
    <subcellularLocation>
        <location evidence="1">Membrane</location>
    </subcellularLocation>
</comment>
<keyword evidence="6" id="KW-1003">Cell membrane</keyword>
<dbReference type="Pfam" id="PF01062">
    <property type="entry name" value="Bestrophin"/>
    <property type="match status" value="1"/>
</dbReference>
<evidence type="ECO:0000256" key="2">
    <source>
        <dbReference type="ARBA" id="ARBA00022692"/>
    </source>
</evidence>
<sequence length="439" mass="51514">MSELLLWIVLYSILSAIYRNFLIEEYQIIFEKLCVFFYTFADYIPLNFMLGFYVTAVYGRWTNYVNDIGWIDTPCLFISTNIHGTNDTARLIRRNLVRYMVLTQAMVYRTVCVSVKRRFPTLEHLVTSGLMTKSELKSFNEINSPNDNKFWVPMEWCFNLLRQARLIKMIDSDIIYTQLIDKIGQYRSTLLNLAVYDWIPIPLVYTQVVTLAVRFYFIFALFGRQYLKHDYNTPYSETIDLYIPILSIFQFIFYVGWMKVAEVMLNPLGDDDEDLELNYIIDRNLQVGLLTVDKCYGLLPDQEKDMFWKENHPEPLYTKKSSRRRQNPMIGSCVTPPIIGFKKNGCKRRCCPKKSRKRYVISRSAPNLSHTKTIVSLNKSNELHGQKIEETQFQNGQRGDHESTPIENGILKNSKIYFQSLPKPNSCGKEEYSIRIPID</sequence>
<dbReference type="InterPro" id="IPR021134">
    <property type="entry name" value="Bestrophin-like"/>
</dbReference>
<keyword evidence="6" id="KW-0869">Chloride channel</keyword>
<evidence type="ECO:0000256" key="4">
    <source>
        <dbReference type="ARBA" id="ARBA00023136"/>
    </source>
</evidence>
<name>A0A914DCP0_9BILA</name>
<evidence type="ECO:0000313" key="7">
    <source>
        <dbReference type="Proteomes" id="UP000887540"/>
    </source>
</evidence>
<evidence type="ECO:0000256" key="5">
    <source>
        <dbReference type="ARBA" id="ARBA00034769"/>
    </source>
</evidence>
<dbReference type="GO" id="GO:0034707">
    <property type="term" value="C:chloride channel complex"/>
    <property type="evidence" value="ECO:0007669"/>
    <property type="project" value="UniProtKB-KW"/>
</dbReference>
<keyword evidence="6" id="KW-0407">Ion channel</keyword>
<dbReference type="WBParaSite" id="ACRNAN_scaffold2185.g29974.t1">
    <property type="protein sequence ID" value="ACRNAN_scaffold2185.g29974.t1"/>
    <property type="gene ID" value="ACRNAN_scaffold2185.g29974"/>
</dbReference>
<feature type="transmembrane region" description="Helical" evidence="6">
    <location>
        <begin position="239"/>
        <end position="257"/>
    </location>
</feature>
<accession>A0A914DCP0</accession>
<dbReference type="PANTHER" id="PTHR10736">
    <property type="entry name" value="BESTROPHIN"/>
    <property type="match status" value="1"/>
</dbReference>
<organism evidence="7 8">
    <name type="scientific">Acrobeloides nanus</name>
    <dbReference type="NCBI Taxonomy" id="290746"/>
    <lineage>
        <taxon>Eukaryota</taxon>
        <taxon>Metazoa</taxon>
        <taxon>Ecdysozoa</taxon>
        <taxon>Nematoda</taxon>
        <taxon>Chromadorea</taxon>
        <taxon>Rhabditida</taxon>
        <taxon>Tylenchina</taxon>
        <taxon>Cephalobomorpha</taxon>
        <taxon>Cephaloboidea</taxon>
        <taxon>Cephalobidae</taxon>
        <taxon>Acrobeloides</taxon>
    </lineage>
</organism>
<dbReference type="GO" id="GO:0005886">
    <property type="term" value="C:plasma membrane"/>
    <property type="evidence" value="ECO:0007669"/>
    <property type="project" value="UniProtKB-SubCell"/>
</dbReference>